<evidence type="ECO:0008006" key="6">
    <source>
        <dbReference type="Google" id="ProtNLM"/>
    </source>
</evidence>
<dbReference type="Proteomes" id="UP000598775">
    <property type="component" value="Unassembled WGS sequence"/>
</dbReference>
<accession>A0A917BGS7</accession>
<name>A0A917BGS7_9MICO</name>
<dbReference type="AlphaFoldDB" id="A0A917BGS7"/>
<dbReference type="Gene3D" id="6.10.250.3150">
    <property type="match status" value="1"/>
</dbReference>
<keyword evidence="1" id="KW-0175">Coiled coil</keyword>
<dbReference type="SUPFAM" id="SSF53955">
    <property type="entry name" value="Lysozyme-like"/>
    <property type="match status" value="1"/>
</dbReference>
<evidence type="ECO:0000313" key="4">
    <source>
        <dbReference type="EMBL" id="GGF40438.1"/>
    </source>
</evidence>
<feature type="compositionally biased region" description="Low complexity" evidence="2">
    <location>
        <begin position="289"/>
        <end position="303"/>
    </location>
</feature>
<sequence>MIRSARLLAGSVLVVVAALASPLTANAAPGAPATSAASAAADSATAALSAPVVLADYPSWDDVNAAEQNEAAKQAEVTNINSLLSGLEDQAAQLGDEAVKKGNDYLKAAAELQSATQVADTANQRASDAETKATAAKQQVGQLAASLYRSGGDSSAALLLSDSNADSLLYQLGTMSKLTQQSAKLNEIATSAQNLATTLKDQATVAETARQSLAAAAQQAADDAKAAQEAADAQVADQKAKSDVLYAQLAALQNTTAQIEESYRQGQAEAAAIAAQNAAAAAAAAAASSSGSSSDSSSGSGSSEGLPPGSVIVDPGAAQAYAASRVAAMGWGSDQFSCLVSLWNRESGWRVNAYNEDGGAYGIPQSLPGNKMASAGSDWRTNAQTQINWGLAYIKGVYGSPCGAWAHSQNTNPHWY</sequence>
<feature type="coiled-coil region" evidence="1">
    <location>
        <begin position="112"/>
        <end position="139"/>
    </location>
</feature>
<feature type="signal peptide" evidence="3">
    <location>
        <begin position="1"/>
        <end position="27"/>
    </location>
</feature>
<keyword evidence="5" id="KW-1185">Reference proteome</keyword>
<keyword evidence="3" id="KW-0732">Signal</keyword>
<organism evidence="4 5">
    <name type="scientific">Subtercola lobariae</name>
    <dbReference type="NCBI Taxonomy" id="1588641"/>
    <lineage>
        <taxon>Bacteria</taxon>
        <taxon>Bacillati</taxon>
        <taxon>Actinomycetota</taxon>
        <taxon>Actinomycetes</taxon>
        <taxon>Micrococcales</taxon>
        <taxon>Microbacteriaceae</taxon>
        <taxon>Subtercola</taxon>
    </lineage>
</organism>
<evidence type="ECO:0000256" key="3">
    <source>
        <dbReference type="SAM" id="SignalP"/>
    </source>
</evidence>
<protein>
    <recommendedName>
        <fullName evidence="6">Lytic transglycosylase domain-containing protein</fullName>
    </recommendedName>
</protein>
<feature type="chain" id="PRO_5036788241" description="Lytic transglycosylase domain-containing protein" evidence="3">
    <location>
        <begin position="28"/>
        <end position="416"/>
    </location>
</feature>
<gene>
    <name evidence="4" type="ORF">GCM10011399_36520</name>
</gene>
<comment type="caution">
    <text evidence="4">The sequence shown here is derived from an EMBL/GenBank/DDBJ whole genome shotgun (WGS) entry which is preliminary data.</text>
</comment>
<evidence type="ECO:0000256" key="2">
    <source>
        <dbReference type="SAM" id="MobiDB-lite"/>
    </source>
</evidence>
<reference evidence="4 5" key="1">
    <citation type="journal article" date="2014" name="Int. J. Syst. Evol. Microbiol.">
        <title>Complete genome sequence of Corynebacterium casei LMG S-19264T (=DSM 44701T), isolated from a smear-ripened cheese.</title>
        <authorList>
            <consortium name="US DOE Joint Genome Institute (JGI-PGF)"/>
            <person name="Walter F."/>
            <person name="Albersmeier A."/>
            <person name="Kalinowski J."/>
            <person name="Ruckert C."/>
        </authorList>
    </citation>
    <scope>NUCLEOTIDE SEQUENCE [LARGE SCALE GENOMIC DNA]</scope>
    <source>
        <strain evidence="4 5">CGMCC 1.12976</strain>
    </source>
</reference>
<evidence type="ECO:0000313" key="5">
    <source>
        <dbReference type="Proteomes" id="UP000598775"/>
    </source>
</evidence>
<dbReference type="InterPro" id="IPR023346">
    <property type="entry name" value="Lysozyme-like_dom_sf"/>
</dbReference>
<evidence type="ECO:0000256" key="1">
    <source>
        <dbReference type="SAM" id="Coils"/>
    </source>
</evidence>
<dbReference type="RefSeq" id="WP_188680951.1">
    <property type="nucleotide sequence ID" value="NZ_BMGP01000007.1"/>
</dbReference>
<dbReference type="EMBL" id="BMGP01000007">
    <property type="protein sequence ID" value="GGF40438.1"/>
    <property type="molecule type" value="Genomic_DNA"/>
</dbReference>
<feature type="region of interest" description="Disordered" evidence="2">
    <location>
        <begin position="289"/>
        <end position="310"/>
    </location>
</feature>
<proteinExistence type="predicted"/>